<accession>A0ABQ9H0M1</accession>
<dbReference type="EMBL" id="JARBHB010000008">
    <property type="protein sequence ID" value="KAJ8877846.1"/>
    <property type="molecule type" value="Genomic_DNA"/>
</dbReference>
<evidence type="ECO:0000313" key="3">
    <source>
        <dbReference type="Proteomes" id="UP001159363"/>
    </source>
</evidence>
<organism evidence="2 3">
    <name type="scientific">Dryococelus australis</name>
    <dbReference type="NCBI Taxonomy" id="614101"/>
    <lineage>
        <taxon>Eukaryota</taxon>
        <taxon>Metazoa</taxon>
        <taxon>Ecdysozoa</taxon>
        <taxon>Arthropoda</taxon>
        <taxon>Hexapoda</taxon>
        <taxon>Insecta</taxon>
        <taxon>Pterygota</taxon>
        <taxon>Neoptera</taxon>
        <taxon>Polyneoptera</taxon>
        <taxon>Phasmatodea</taxon>
        <taxon>Verophasmatodea</taxon>
        <taxon>Anareolatae</taxon>
        <taxon>Phasmatidae</taxon>
        <taxon>Eurycanthinae</taxon>
        <taxon>Dryococelus</taxon>
    </lineage>
</organism>
<feature type="compositionally biased region" description="Polar residues" evidence="1">
    <location>
        <begin position="48"/>
        <end position="59"/>
    </location>
</feature>
<reference evidence="2 3" key="1">
    <citation type="submission" date="2023-02" db="EMBL/GenBank/DDBJ databases">
        <title>LHISI_Scaffold_Assembly.</title>
        <authorList>
            <person name="Stuart O.P."/>
            <person name="Cleave R."/>
            <person name="Magrath M.J.L."/>
            <person name="Mikheyev A.S."/>
        </authorList>
    </citation>
    <scope>NUCLEOTIDE SEQUENCE [LARGE SCALE GENOMIC DNA]</scope>
    <source>
        <strain evidence="2">Daus_M_001</strain>
        <tissue evidence="2">Leg muscle</tissue>
    </source>
</reference>
<gene>
    <name evidence="2" type="ORF">PR048_022305</name>
</gene>
<evidence type="ECO:0000256" key="1">
    <source>
        <dbReference type="SAM" id="MobiDB-lite"/>
    </source>
</evidence>
<comment type="caution">
    <text evidence="2">The sequence shown here is derived from an EMBL/GenBank/DDBJ whole genome shotgun (WGS) entry which is preliminary data.</text>
</comment>
<keyword evidence="3" id="KW-1185">Reference proteome</keyword>
<feature type="region of interest" description="Disordered" evidence="1">
    <location>
        <begin position="1"/>
        <end position="59"/>
    </location>
</feature>
<evidence type="ECO:0000313" key="2">
    <source>
        <dbReference type="EMBL" id="KAJ8877846.1"/>
    </source>
</evidence>
<protein>
    <submittedName>
        <fullName evidence="2">Uncharacterized protein</fullName>
    </submittedName>
</protein>
<proteinExistence type="predicted"/>
<feature type="compositionally biased region" description="Pro residues" evidence="1">
    <location>
        <begin position="79"/>
        <end position="93"/>
    </location>
</feature>
<feature type="region of interest" description="Disordered" evidence="1">
    <location>
        <begin position="71"/>
        <end position="116"/>
    </location>
</feature>
<sequence>MLLTGGRGGRANHQEDDGTTLPTAFGYGGGRVRYNTKPARTFGGGNENGNSYMATGGNVNASPVNQMTLPTSNYFPQLQQPPPPMNFNTPPPFGKFNHPPGSMRGGFGFNHGPAKM</sequence>
<name>A0ABQ9H0M1_9NEOP</name>
<dbReference type="Proteomes" id="UP001159363">
    <property type="component" value="Chromosome 7"/>
</dbReference>